<dbReference type="Gene3D" id="6.10.140.140">
    <property type="match status" value="1"/>
</dbReference>
<dbReference type="SUPFAM" id="SSF109640">
    <property type="entry name" value="KRAB domain (Kruppel-associated box)"/>
    <property type="match status" value="1"/>
</dbReference>
<dbReference type="FunFam" id="3.30.160.60:FF:000620">
    <property type="entry name" value="Zinc finger protein 263"/>
    <property type="match status" value="2"/>
</dbReference>
<dbReference type="InterPro" id="IPR001909">
    <property type="entry name" value="KRAB"/>
</dbReference>
<evidence type="ECO:0000313" key="18">
    <source>
        <dbReference type="Proteomes" id="UP001178461"/>
    </source>
</evidence>
<evidence type="ECO:0000313" key="17">
    <source>
        <dbReference type="EMBL" id="CAI5768704.1"/>
    </source>
</evidence>
<dbReference type="FunFam" id="3.30.160.60:FF:002090">
    <property type="entry name" value="Zinc finger protein 473"/>
    <property type="match status" value="1"/>
</dbReference>
<dbReference type="InterPro" id="IPR013087">
    <property type="entry name" value="Znf_C2H2_type"/>
</dbReference>
<dbReference type="SMART" id="SM00355">
    <property type="entry name" value="ZnF_C2H2"/>
    <property type="match status" value="12"/>
</dbReference>
<dbReference type="PROSITE" id="PS50805">
    <property type="entry name" value="KRAB"/>
    <property type="match status" value="1"/>
</dbReference>
<feature type="domain" description="C2H2-type" evidence="14">
    <location>
        <begin position="373"/>
        <end position="400"/>
    </location>
</feature>
<feature type="domain" description="C2H2-type" evidence="14">
    <location>
        <begin position="317"/>
        <end position="344"/>
    </location>
</feature>
<dbReference type="InterPro" id="IPR036051">
    <property type="entry name" value="KRAB_dom_sf"/>
</dbReference>
<dbReference type="PROSITE" id="PS50157">
    <property type="entry name" value="ZINC_FINGER_C2H2_2"/>
    <property type="match status" value="12"/>
</dbReference>
<dbReference type="SUPFAM" id="SSF47353">
    <property type="entry name" value="Retrovirus capsid dimerization domain-like"/>
    <property type="match status" value="1"/>
</dbReference>
<dbReference type="InterPro" id="IPR003309">
    <property type="entry name" value="SCAN_dom"/>
</dbReference>
<dbReference type="InterPro" id="IPR038269">
    <property type="entry name" value="SCAN_sf"/>
</dbReference>
<dbReference type="Gene3D" id="1.10.4020.10">
    <property type="entry name" value="DNA breaking-rejoining enzymes"/>
    <property type="match status" value="1"/>
</dbReference>
<dbReference type="FunFam" id="3.30.160.60:FF:000514">
    <property type="entry name" value="Uncharacterized protein"/>
    <property type="match status" value="1"/>
</dbReference>
<feature type="domain" description="C2H2-type" evidence="14">
    <location>
        <begin position="625"/>
        <end position="652"/>
    </location>
</feature>
<feature type="domain" description="C2H2-type" evidence="14">
    <location>
        <begin position="569"/>
        <end position="596"/>
    </location>
</feature>
<evidence type="ECO:0000256" key="6">
    <source>
        <dbReference type="ARBA" id="ARBA00022771"/>
    </source>
</evidence>
<evidence type="ECO:0000256" key="9">
    <source>
        <dbReference type="ARBA" id="ARBA00023125"/>
    </source>
</evidence>
<dbReference type="GO" id="GO:0005634">
    <property type="term" value="C:nucleus"/>
    <property type="evidence" value="ECO:0007669"/>
    <property type="project" value="UniProtKB-SubCell"/>
</dbReference>
<evidence type="ECO:0000259" key="14">
    <source>
        <dbReference type="PROSITE" id="PS50157"/>
    </source>
</evidence>
<dbReference type="Proteomes" id="UP001178461">
    <property type="component" value="Chromosome 2"/>
</dbReference>
<feature type="region of interest" description="Disordered" evidence="13">
    <location>
        <begin position="1"/>
        <end position="27"/>
    </location>
</feature>
<evidence type="ECO:0000259" key="15">
    <source>
        <dbReference type="PROSITE" id="PS50804"/>
    </source>
</evidence>
<evidence type="ECO:0000256" key="12">
    <source>
        <dbReference type="PROSITE-ProRule" id="PRU00042"/>
    </source>
</evidence>
<dbReference type="Pfam" id="PF00096">
    <property type="entry name" value="zf-C2H2"/>
    <property type="match status" value="11"/>
</dbReference>
<protein>
    <submittedName>
        <fullName evidence="17">Finger 420-like</fullName>
    </submittedName>
</protein>
<evidence type="ECO:0000256" key="2">
    <source>
        <dbReference type="ARBA" id="ARBA00006991"/>
    </source>
</evidence>
<evidence type="ECO:0000256" key="10">
    <source>
        <dbReference type="ARBA" id="ARBA00023163"/>
    </source>
</evidence>
<feature type="domain" description="C2H2-type" evidence="14">
    <location>
        <begin position="541"/>
        <end position="568"/>
    </location>
</feature>
<name>A0AA35K0V4_9SAUR</name>
<evidence type="ECO:0000256" key="7">
    <source>
        <dbReference type="ARBA" id="ARBA00022833"/>
    </source>
</evidence>
<accession>A0AA35K0V4</accession>
<dbReference type="SUPFAM" id="SSF57667">
    <property type="entry name" value="beta-beta-alpha zinc fingers"/>
    <property type="match status" value="7"/>
</dbReference>
<keyword evidence="6 12" id="KW-0863">Zinc-finger</keyword>
<dbReference type="PROSITE" id="PS50804">
    <property type="entry name" value="SCAN_BOX"/>
    <property type="match status" value="1"/>
</dbReference>
<feature type="compositionally biased region" description="Basic and acidic residues" evidence="13">
    <location>
        <begin position="16"/>
        <end position="27"/>
    </location>
</feature>
<evidence type="ECO:0000256" key="8">
    <source>
        <dbReference type="ARBA" id="ARBA00023015"/>
    </source>
</evidence>
<dbReference type="Pfam" id="PF02023">
    <property type="entry name" value="SCAN"/>
    <property type="match status" value="1"/>
</dbReference>
<gene>
    <name evidence="17" type="ORF">PODLI_1B031316</name>
</gene>
<dbReference type="PANTHER" id="PTHR23235">
    <property type="entry name" value="KRUEPPEL-LIKE TRANSCRIPTION FACTOR"/>
    <property type="match status" value="1"/>
</dbReference>
<dbReference type="InterPro" id="IPR036236">
    <property type="entry name" value="Znf_C2H2_sf"/>
</dbReference>
<evidence type="ECO:0000256" key="1">
    <source>
        <dbReference type="ARBA" id="ARBA00004123"/>
    </source>
</evidence>
<keyword evidence="9" id="KW-0238">DNA-binding</keyword>
<feature type="domain" description="C2H2-type" evidence="14">
    <location>
        <begin position="513"/>
        <end position="540"/>
    </location>
</feature>
<evidence type="ECO:0000256" key="13">
    <source>
        <dbReference type="SAM" id="MobiDB-lite"/>
    </source>
</evidence>
<keyword evidence="11" id="KW-0539">Nucleus</keyword>
<keyword evidence="18" id="KW-1185">Reference proteome</keyword>
<keyword evidence="7" id="KW-0862">Zinc</keyword>
<comment type="subcellular location">
    <subcellularLocation>
        <location evidence="1">Nucleus</location>
    </subcellularLocation>
</comment>
<feature type="domain" description="C2H2-type" evidence="14">
    <location>
        <begin position="457"/>
        <end position="484"/>
    </location>
</feature>
<keyword evidence="3" id="KW-0597">Phosphoprotein</keyword>
<organism evidence="17 18">
    <name type="scientific">Podarcis lilfordi</name>
    <name type="common">Lilford's wall lizard</name>
    <dbReference type="NCBI Taxonomy" id="74358"/>
    <lineage>
        <taxon>Eukaryota</taxon>
        <taxon>Metazoa</taxon>
        <taxon>Chordata</taxon>
        <taxon>Craniata</taxon>
        <taxon>Vertebrata</taxon>
        <taxon>Euteleostomi</taxon>
        <taxon>Lepidosauria</taxon>
        <taxon>Squamata</taxon>
        <taxon>Bifurcata</taxon>
        <taxon>Unidentata</taxon>
        <taxon>Episquamata</taxon>
        <taxon>Laterata</taxon>
        <taxon>Lacertibaenia</taxon>
        <taxon>Lacertidae</taxon>
        <taxon>Podarcis</taxon>
    </lineage>
</organism>
<dbReference type="FunFam" id="3.30.160.60:FF:001430">
    <property type="entry name" value="Uncharacterized protein"/>
    <property type="match status" value="2"/>
</dbReference>
<feature type="domain" description="C2H2-type" evidence="14">
    <location>
        <begin position="429"/>
        <end position="456"/>
    </location>
</feature>
<feature type="domain" description="KRAB" evidence="16">
    <location>
        <begin position="235"/>
        <end position="309"/>
    </location>
</feature>
<reference evidence="17" key="1">
    <citation type="submission" date="2022-12" db="EMBL/GenBank/DDBJ databases">
        <authorList>
            <person name="Alioto T."/>
            <person name="Alioto T."/>
            <person name="Gomez Garrido J."/>
        </authorList>
    </citation>
    <scope>NUCLEOTIDE SEQUENCE</scope>
</reference>
<dbReference type="CDD" id="cd07765">
    <property type="entry name" value="KRAB_A-box"/>
    <property type="match status" value="1"/>
</dbReference>
<keyword evidence="5" id="KW-0677">Repeat</keyword>
<dbReference type="EMBL" id="OX395127">
    <property type="protein sequence ID" value="CAI5768704.1"/>
    <property type="molecule type" value="Genomic_DNA"/>
</dbReference>
<dbReference type="Gene3D" id="3.30.160.60">
    <property type="entry name" value="Classic Zinc Finger"/>
    <property type="match status" value="12"/>
</dbReference>
<sequence>MHSSRHVQTWQRSHLGQREIGRRQKESFRPVRSFCERNMGKEDSVAAEAGRGHEPIKTGSGGGFWEETVQKMLGKEDKLNSDVQCQCFRHFSYQEAAGPREVCSQLHRFCHQWLKPEQRTKNQMLDLVILEQFLAVLPPEMESWVKECGAETSSQAVALAEGFLLSQAEDKKWEEQQVKGLFTEVSTGCPEAERSPLNSRQRPPGDQTMPVKPQQPLHIHGGREAASLTLDQGPVTFEDVAVYFTDEEWALLDSSQRALHNKVMEENCGIMTSLKGDELEMKNKEDHNKLLTVEKPYLESGGSFGQSLDLHRGEKPYKCLECGRSFTWKKSLTSHQRIHAGEKPHQCLECGKKFYTSTNFHRHRRIHSGEKPFQCLECGKSFNRSTNFYRHRVIHSGEKPFQCLECGKSFVRKSDITSHQRIHTGEKPYKCLECGKSFIQNSQLTSHLRIHTGEKPYQCLECGKSFNKSTNFHSHQKIHSGEKPYQCLECGNTFRQKKNLTSHERIHSGDKPYHCLECGKSFRHSIGLTIHQRSHTGEKPYKCLECGKSFCNSLSFIIHQRSHTGEKPYKCLECGKSFSQSSKLTSHQRIHTGEKPYKCLECGKSFHQKSNLTSHQRIHTGEKPYKCLECGKGLSCKKSLTSHQRIHVQEES</sequence>
<evidence type="ECO:0000256" key="11">
    <source>
        <dbReference type="ARBA" id="ARBA00023242"/>
    </source>
</evidence>
<dbReference type="GO" id="GO:0000981">
    <property type="term" value="F:DNA-binding transcription factor activity, RNA polymerase II-specific"/>
    <property type="evidence" value="ECO:0007669"/>
    <property type="project" value="TreeGrafter"/>
</dbReference>
<dbReference type="PANTHER" id="PTHR23235:SF178">
    <property type="entry name" value="C2H2-TYPE DOMAIN-CONTAINING PROTEIN-RELATED"/>
    <property type="match status" value="1"/>
</dbReference>
<keyword evidence="4" id="KW-0479">Metal-binding</keyword>
<dbReference type="GO" id="GO:0008270">
    <property type="term" value="F:zinc ion binding"/>
    <property type="evidence" value="ECO:0007669"/>
    <property type="project" value="UniProtKB-KW"/>
</dbReference>
<feature type="domain" description="C2H2-type" evidence="14">
    <location>
        <begin position="485"/>
        <end position="512"/>
    </location>
</feature>
<comment type="similarity">
    <text evidence="2">Belongs to the krueppel C2H2-type zinc-finger protein family.</text>
</comment>
<dbReference type="FunFam" id="3.30.160.60:FF:002343">
    <property type="entry name" value="Zinc finger protein 33A"/>
    <property type="match status" value="6"/>
</dbReference>
<feature type="region of interest" description="Disordered" evidence="13">
    <location>
        <begin position="188"/>
        <end position="216"/>
    </location>
</feature>
<dbReference type="SMART" id="SM00349">
    <property type="entry name" value="KRAB"/>
    <property type="match status" value="1"/>
</dbReference>
<feature type="domain" description="C2H2-type" evidence="14">
    <location>
        <begin position="597"/>
        <end position="624"/>
    </location>
</feature>
<dbReference type="SMART" id="SM00431">
    <property type="entry name" value="SCAN"/>
    <property type="match status" value="1"/>
</dbReference>
<dbReference type="Pfam" id="PF01352">
    <property type="entry name" value="KRAB"/>
    <property type="match status" value="1"/>
</dbReference>
<dbReference type="CDD" id="cd07936">
    <property type="entry name" value="SCAN"/>
    <property type="match status" value="1"/>
</dbReference>
<feature type="domain" description="C2H2-type" evidence="14">
    <location>
        <begin position="401"/>
        <end position="428"/>
    </location>
</feature>
<dbReference type="GO" id="GO:0000978">
    <property type="term" value="F:RNA polymerase II cis-regulatory region sequence-specific DNA binding"/>
    <property type="evidence" value="ECO:0007669"/>
    <property type="project" value="TreeGrafter"/>
</dbReference>
<dbReference type="FunFam" id="1.10.4020.10:FF:000005">
    <property type="entry name" value="Uncharacterized protein"/>
    <property type="match status" value="1"/>
</dbReference>
<proteinExistence type="inferred from homology"/>
<evidence type="ECO:0000256" key="5">
    <source>
        <dbReference type="ARBA" id="ARBA00022737"/>
    </source>
</evidence>
<evidence type="ECO:0000259" key="16">
    <source>
        <dbReference type="PROSITE" id="PS50805"/>
    </source>
</evidence>
<feature type="domain" description="SCAN box" evidence="15">
    <location>
        <begin position="86"/>
        <end position="163"/>
    </location>
</feature>
<feature type="compositionally biased region" description="Polar residues" evidence="13">
    <location>
        <begin position="1"/>
        <end position="14"/>
    </location>
</feature>
<keyword evidence="10" id="KW-0804">Transcription</keyword>
<evidence type="ECO:0000256" key="3">
    <source>
        <dbReference type="ARBA" id="ARBA00022553"/>
    </source>
</evidence>
<dbReference type="AlphaFoldDB" id="A0AA35K0V4"/>
<dbReference type="PROSITE" id="PS00028">
    <property type="entry name" value="ZINC_FINGER_C2H2_1"/>
    <property type="match status" value="12"/>
</dbReference>
<evidence type="ECO:0000256" key="4">
    <source>
        <dbReference type="ARBA" id="ARBA00022723"/>
    </source>
</evidence>
<feature type="domain" description="C2H2-type" evidence="14">
    <location>
        <begin position="345"/>
        <end position="372"/>
    </location>
</feature>
<keyword evidence="8" id="KW-0805">Transcription regulation</keyword>